<evidence type="ECO:0008006" key="4">
    <source>
        <dbReference type="Google" id="ProtNLM"/>
    </source>
</evidence>
<feature type="compositionally biased region" description="Basic residues" evidence="1">
    <location>
        <begin position="1"/>
        <end position="10"/>
    </location>
</feature>
<dbReference type="EMBL" id="KV922503">
    <property type="protein sequence ID" value="PIO00732.1"/>
    <property type="molecule type" value="Genomic_DNA"/>
</dbReference>
<dbReference type="AlphaFoldDB" id="A0A2G9PBN3"/>
<gene>
    <name evidence="2" type="ORF">AB205_0046120</name>
</gene>
<reference evidence="3" key="1">
    <citation type="journal article" date="2017" name="Nat. Commun.">
        <title>The North American bullfrog draft genome provides insight into hormonal regulation of long noncoding RNA.</title>
        <authorList>
            <person name="Hammond S.A."/>
            <person name="Warren R.L."/>
            <person name="Vandervalk B.P."/>
            <person name="Kucuk E."/>
            <person name="Khan H."/>
            <person name="Gibb E.A."/>
            <person name="Pandoh P."/>
            <person name="Kirk H."/>
            <person name="Zhao Y."/>
            <person name="Jones M."/>
            <person name="Mungall A.J."/>
            <person name="Coope R."/>
            <person name="Pleasance S."/>
            <person name="Moore R.A."/>
            <person name="Holt R.A."/>
            <person name="Round J.M."/>
            <person name="Ohora S."/>
            <person name="Walle B.V."/>
            <person name="Veldhoen N."/>
            <person name="Helbing C.C."/>
            <person name="Birol I."/>
        </authorList>
    </citation>
    <scope>NUCLEOTIDE SEQUENCE [LARGE SCALE GENOMIC DNA]</scope>
</reference>
<sequence length="160" mass="17672">MHPPKKRKKLSSNTHQTACAECPQGSVSSRRWIGDSGRRGGLEYTMHWTDPLGSAMLLQKLKGPPENPLYGTFPGEQSPMKISRSGVDSGIGESVVAASMTQTMTSDRLRTPSPRTFSPALQNLVEICLQQDPEKRVTAEQNCFRRPALKSSQQQSFLKV</sequence>
<organism evidence="2 3">
    <name type="scientific">Aquarana catesbeiana</name>
    <name type="common">American bullfrog</name>
    <name type="synonym">Rana catesbeiana</name>
    <dbReference type="NCBI Taxonomy" id="8400"/>
    <lineage>
        <taxon>Eukaryota</taxon>
        <taxon>Metazoa</taxon>
        <taxon>Chordata</taxon>
        <taxon>Craniata</taxon>
        <taxon>Vertebrata</taxon>
        <taxon>Euteleostomi</taxon>
        <taxon>Amphibia</taxon>
        <taxon>Batrachia</taxon>
        <taxon>Anura</taxon>
        <taxon>Neobatrachia</taxon>
        <taxon>Ranoidea</taxon>
        <taxon>Ranidae</taxon>
        <taxon>Aquarana</taxon>
    </lineage>
</organism>
<proteinExistence type="predicted"/>
<evidence type="ECO:0000313" key="2">
    <source>
        <dbReference type="EMBL" id="PIO00732.1"/>
    </source>
</evidence>
<protein>
    <recommendedName>
        <fullName evidence="4">Protein kinase domain-containing protein</fullName>
    </recommendedName>
</protein>
<dbReference type="SUPFAM" id="SSF56112">
    <property type="entry name" value="Protein kinase-like (PK-like)"/>
    <property type="match status" value="1"/>
</dbReference>
<feature type="region of interest" description="Disordered" evidence="1">
    <location>
        <begin position="67"/>
        <end position="88"/>
    </location>
</feature>
<feature type="region of interest" description="Disordered" evidence="1">
    <location>
        <begin position="1"/>
        <end position="34"/>
    </location>
</feature>
<dbReference type="Proteomes" id="UP000228934">
    <property type="component" value="Unassembled WGS sequence"/>
</dbReference>
<evidence type="ECO:0000256" key="1">
    <source>
        <dbReference type="SAM" id="MobiDB-lite"/>
    </source>
</evidence>
<keyword evidence="3" id="KW-1185">Reference proteome</keyword>
<accession>A0A2G9PBN3</accession>
<name>A0A2G9PBN3_AQUCT</name>
<dbReference type="InterPro" id="IPR011009">
    <property type="entry name" value="Kinase-like_dom_sf"/>
</dbReference>
<dbReference type="Gene3D" id="1.10.510.10">
    <property type="entry name" value="Transferase(Phosphotransferase) domain 1"/>
    <property type="match status" value="1"/>
</dbReference>
<evidence type="ECO:0000313" key="3">
    <source>
        <dbReference type="Proteomes" id="UP000228934"/>
    </source>
</evidence>
<dbReference type="OrthoDB" id="840771at2759"/>